<dbReference type="OrthoDB" id="2801156at2759"/>
<dbReference type="STRING" id="742152.A0A2H3JDV3"/>
<feature type="domain" description="Protein kinase" evidence="1">
    <location>
        <begin position="1"/>
        <end position="178"/>
    </location>
</feature>
<sequence length="178" mass="19661">MLFAATLSTTSAEELSEQIPVVVKLVSGSYGEDVHLLLAQEGLAPTLHGCIRPEGAPVAYVMEHLDGDWVCLFDFLKRDSSPPFHQAIRASLQHVLDLLDEKGFVHGDLRSSNIMVRIVGANPEIKVIDFDWAGKAGQVLYPAVRNESIDWPGRAYGPIQGGDDRKLLDSWWSQETHV</sequence>
<dbReference type="Gene3D" id="1.10.510.10">
    <property type="entry name" value="Transferase(Phosphotransferase) domain 1"/>
    <property type="match status" value="1"/>
</dbReference>
<dbReference type="GO" id="GO:0004672">
    <property type="term" value="F:protein kinase activity"/>
    <property type="evidence" value="ECO:0007669"/>
    <property type="project" value="InterPro"/>
</dbReference>
<name>A0A2H3JDV3_WOLCO</name>
<dbReference type="SUPFAM" id="SSF56112">
    <property type="entry name" value="Protein kinase-like (PK-like)"/>
    <property type="match status" value="1"/>
</dbReference>
<dbReference type="InterPro" id="IPR002575">
    <property type="entry name" value="Aminoglycoside_PTrfase"/>
</dbReference>
<dbReference type="PROSITE" id="PS50011">
    <property type="entry name" value="PROTEIN_KINASE_DOM"/>
    <property type="match status" value="1"/>
</dbReference>
<dbReference type="InterPro" id="IPR008266">
    <property type="entry name" value="Tyr_kinase_AS"/>
</dbReference>
<evidence type="ECO:0000313" key="2">
    <source>
        <dbReference type="EMBL" id="PCH34147.1"/>
    </source>
</evidence>
<protein>
    <recommendedName>
        <fullName evidence="1">Protein kinase domain-containing protein</fullName>
    </recommendedName>
</protein>
<evidence type="ECO:0000313" key="3">
    <source>
        <dbReference type="Proteomes" id="UP000218811"/>
    </source>
</evidence>
<evidence type="ECO:0000259" key="1">
    <source>
        <dbReference type="PROSITE" id="PS50011"/>
    </source>
</evidence>
<organism evidence="2 3">
    <name type="scientific">Wolfiporia cocos (strain MD-104)</name>
    <name type="common">Brown rot fungus</name>
    <dbReference type="NCBI Taxonomy" id="742152"/>
    <lineage>
        <taxon>Eukaryota</taxon>
        <taxon>Fungi</taxon>
        <taxon>Dikarya</taxon>
        <taxon>Basidiomycota</taxon>
        <taxon>Agaricomycotina</taxon>
        <taxon>Agaricomycetes</taxon>
        <taxon>Polyporales</taxon>
        <taxon>Phaeolaceae</taxon>
        <taxon>Wolfiporia</taxon>
    </lineage>
</organism>
<accession>A0A2H3JDV3</accession>
<keyword evidence="3" id="KW-1185">Reference proteome</keyword>
<dbReference type="PROSITE" id="PS00109">
    <property type="entry name" value="PROTEIN_KINASE_TYR"/>
    <property type="match status" value="1"/>
</dbReference>
<dbReference type="EMBL" id="KB467831">
    <property type="protein sequence ID" value="PCH34147.1"/>
    <property type="molecule type" value="Genomic_DNA"/>
</dbReference>
<reference evidence="2 3" key="1">
    <citation type="journal article" date="2012" name="Science">
        <title>The Paleozoic origin of enzymatic lignin decomposition reconstructed from 31 fungal genomes.</title>
        <authorList>
            <person name="Floudas D."/>
            <person name="Binder M."/>
            <person name="Riley R."/>
            <person name="Barry K."/>
            <person name="Blanchette R.A."/>
            <person name="Henrissat B."/>
            <person name="Martinez A.T."/>
            <person name="Otillar R."/>
            <person name="Spatafora J.W."/>
            <person name="Yadav J.S."/>
            <person name="Aerts A."/>
            <person name="Benoit I."/>
            <person name="Boyd A."/>
            <person name="Carlson A."/>
            <person name="Copeland A."/>
            <person name="Coutinho P.M."/>
            <person name="de Vries R.P."/>
            <person name="Ferreira P."/>
            <person name="Findley K."/>
            <person name="Foster B."/>
            <person name="Gaskell J."/>
            <person name="Glotzer D."/>
            <person name="Gorecki P."/>
            <person name="Heitman J."/>
            <person name="Hesse C."/>
            <person name="Hori C."/>
            <person name="Igarashi K."/>
            <person name="Jurgens J.A."/>
            <person name="Kallen N."/>
            <person name="Kersten P."/>
            <person name="Kohler A."/>
            <person name="Kuees U."/>
            <person name="Kumar T.K.A."/>
            <person name="Kuo A."/>
            <person name="LaButti K."/>
            <person name="Larrondo L.F."/>
            <person name="Lindquist E."/>
            <person name="Ling A."/>
            <person name="Lombard V."/>
            <person name="Lucas S."/>
            <person name="Lundell T."/>
            <person name="Martin R."/>
            <person name="McLaughlin D.J."/>
            <person name="Morgenstern I."/>
            <person name="Morin E."/>
            <person name="Murat C."/>
            <person name="Nagy L.G."/>
            <person name="Nolan M."/>
            <person name="Ohm R.A."/>
            <person name="Patyshakuliyeva A."/>
            <person name="Rokas A."/>
            <person name="Ruiz-Duenas F.J."/>
            <person name="Sabat G."/>
            <person name="Salamov A."/>
            <person name="Samejima M."/>
            <person name="Schmutz J."/>
            <person name="Slot J.C."/>
            <person name="St John F."/>
            <person name="Stenlid J."/>
            <person name="Sun H."/>
            <person name="Sun S."/>
            <person name="Syed K."/>
            <person name="Tsang A."/>
            <person name="Wiebenga A."/>
            <person name="Young D."/>
            <person name="Pisabarro A."/>
            <person name="Eastwood D.C."/>
            <person name="Martin F."/>
            <person name="Cullen D."/>
            <person name="Grigoriev I.V."/>
            <person name="Hibbett D.S."/>
        </authorList>
    </citation>
    <scope>NUCLEOTIDE SEQUENCE [LARGE SCALE GENOMIC DNA]</scope>
    <source>
        <strain evidence="2 3">MD-104</strain>
    </source>
</reference>
<proteinExistence type="predicted"/>
<dbReference type="Proteomes" id="UP000218811">
    <property type="component" value="Unassembled WGS sequence"/>
</dbReference>
<dbReference type="Pfam" id="PF01636">
    <property type="entry name" value="APH"/>
    <property type="match status" value="1"/>
</dbReference>
<gene>
    <name evidence="2" type="ORF">WOLCODRAFT_160639</name>
</gene>
<dbReference type="InterPro" id="IPR000719">
    <property type="entry name" value="Prot_kinase_dom"/>
</dbReference>
<dbReference type="InterPro" id="IPR011009">
    <property type="entry name" value="Kinase-like_dom_sf"/>
</dbReference>
<dbReference type="AlphaFoldDB" id="A0A2H3JDV3"/>
<dbReference type="GO" id="GO:0005524">
    <property type="term" value="F:ATP binding"/>
    <property type="evidence" value="ECO:0007669"/>
    <property type="project" value="InterPro"/>
</dbReference>